<comment type="similarity">
    <text evidence="1">Belongs to the ETF alpha-subunit/FixB family.</text>
</comment>
<evidence type="ECO:0000313" key="6">
    <source>
        <dbReference type="EMBL" id="CAB4680922.1"/>
    </source>
</evidence>
<dbReference type="AlphaFoldDB" id="A0A6J6FIM7"/>
<dbReference type="GO" id="GO:0033539">
    <property type="term" value="P:fatty acid beta-oxidation using acyl-CoA dehydrogenase"/>
    <property type="evidence" value="ECO:0007669"/>
    <property type="project" value="TreeGrafter"/>
</dbReference>
<evidence type="ECO:0000256" key="2">
    <source>
        <dbReference type="ARBA" id="ARBA00022630"/>
    </source>
</evidence>
<dbReference type="EMBL" id="CAEZTR010000125">
    <property type="protein sequence ID" value="CAB4586844.1"/>
    <property type="molecule type" value="Genomic_DNA"/>
</dbReference>
<evidence type="ECO:0000256" key="1">
    <source>
        <dbReference type="ARBA" id="ARBA00005817"/>
    </source>
</evidence>
<dbReference type="Pfam" id="PF01012">
    <property type="entry name" value="ETF"/>
    <property type="match status" value="1"/>
</dbReference>
<dbReference type="GO" id="GO:0050660">
    <property type="term" value="F:flavin adenine dinucleotide binding"/>
    <property type="evidence" value="ECO:0007669"/>
    <property type="project" value="InterPro"/>
</dbReference>
<dbReference type="SUPFAM" id="SSF52402">
    <property type="entry name" value="Adenine nucleotide alpha hydrolases-like"/>
    <property type="match status" value="1"/>
</dbReference>
<keyword evidence="3" id="KW-0274">FAD</keyword>
<dbReference type="SMART" id="SM00893">
    <property type="entry name" value="ETF"/>
    <property type="match status" value="1"/>
</dbReference>
<protein>
    <submittedName>
        <fullName evidence="5">Unannotated protein</fullName>
    </submittedName>
</protein>
<dbReference type="Gene3D" id="3.40.50.620">
    <property type="entry name" value="HUPs"/>
    <property type="match status" value="1"/>
</dbReference>
<dbReference type="PANTHER" id="PTHR43153:SF1">
    <property type="entry name" value="ELECTRON TRANSFER FLAVOPROTEIN SUBUNIT ALPHA, MITOCHONDRIAL"/>
    <property type="match status" value="1"/>
</dbReference>
<dbReference type="EMBL" id="CAEZXE010000082">
    <property type="protein sequence ID" value="CAB4680922.1"/>
    <property type="molecule type" value="Genomic_DNA"/>
</dbReference>
<dbReference type="InterPro" id="IPR029035">
    <property type="entry name" value="DHS-like_NAD/FAD-binding_dom"/>
</dbReference>
<name>A0A6J6FIM7_9ZZZZ</name>
<dbReference type="Gene3D" id="3.40.50.1220">
    <property type="entry name" value="TPP-binding domain"/>
    <property type="match status" value="1"/>
</dbReference>
<evidence type="ECO:0000259" key="4">
    <source>
        <dbReference type="SMART" id="SM00893"/>
    </source>
</evidence>
<dbReference type="InterPro" id="IPR014731">
    <property type="entry name" value="ETF_asu_C"/>
</dbReference>
<accession>A0A6J6FIM7</accession>
<dbReference type="FunFam" id="3.40.50.1220:FF:000001">
    <property type="entry name" value="Electron transfer flavoprotein, alpha subunit"/>
    <property type="match status" value="1"/>
</dbReference>
<proteinExistence type="inferred from homology"/>
<dbReference type="InterPro" id="IPR001308">
    <property type="entry name" value="ETF_a/FixB"/>
</dbReference>
<reference evidence="5" key="1">
    <citation type="submission" date="2020-05" db="EMBL/GenBank/DDBJ databases">
        <authorList>
            <person name="Chiriac C."/>
            <person name="Salcher M."/>
            <person name="Ghai R."/>
            <person name="Kavagutti S V."/>
        </authorList>
    </citation>
    <scope>NUCLEOTIDE SEQUENCE</scope>
</reference>
<dbReference type="SUPFAM" id="SSF52467">
    <property type="entry name" value="DHS-like NAD/FAD-binding domain"/>
    <property type="match status" value="1"/>
</dbReference>
<dbReference type="Pfam" id="PF00766">
    <property type="entry name" value="ETF_alpha"/>
    <property type="match status" value="1"/>
</dbReference>
<sequence length="322" mass="32612">MALSKIWVLAEATDGKVTTTTLELLTKARSLADTVEAVYAGGDADAIAGQLGEFGASKVYTTGDLAGALPGVPVSGAIAALVEGGNAPDAIIAATSYVGRDIAGRLSAKLDRTVITNNTDLEVDGSSLVTTEPVFGGTTDVKTTFTAAGPHLVLVRPKSFVAESAGGGAAAVETIAVPDGGKSAGAKVTNRHVEEREGPSLDEAAVVVSGGRGLGEKEQFALVEDLAKLLQAAPGASRAIVDAGWVPYSYQVGQTGKVVKPTVYIAAGISGATQHMVGMKGSKNIIAINKDAEAPIFAVSDLGIVGDVHKVLPQLIEALKAR</sequence>
<evidence type="ECO:0000313" key="5">
    <source>
        <dbReference type="EMBL" id="CAB4586844.1"/>
    </source>
</evidence>
<dbReference type="InterPro" id="IPR014729">
    <property type="entry name" value="Rossmann-like_a/b/a_fold"/>
</dbReference>
<feature type="domain" description="Electron transfer flavoprotein alpha/beta-subunit N-terminal" evidence="4">
    <location>
        <begin position="6"/>
        <end position="188"/>
    </location>
</feature>
<dbReference type="PIRSF" id="PIRSF000089">
    <property type="entry name" value="Electra_flavoP_a"/>
    <property type="match status" value="1"/>
</dbReference>
<keyword evidence="2" id="KW-0285">Flavoprotein</keyword>
<gene>
    <name evidence="5" type="ORF">UFOPK1711_01576</name>
    <name evidence="6" type="ORF">UFOPK2350_01011</name>
</gene>
<dbReference type="PANTHER" id="PTHR43153">
    <property type="entry name" value="ELECTRON TRANSFER FLAVOPROTEIN ALPHA"/>
    <property type="match status" value="1"/>
</dbReference>
<organism evidence="5">
    <name type="scientific">freshwater metagenome</name>
    <dbReference type="NCBI Taxonomy" id="449393"/>
    <lineage>
        <taxon>unclassified sequences</taxon>
        <taxon>metagenomes</taxon>
        <taxon>ecological metagenomes</taxon>
    </lineage>
</organism>
<dbReference type="GO" id="GO:0009055">
    <property type="term" value="F:electron transfer activity"/>
    <property type="evidence" value="ECO:0007669"/>
    <property type="project" value="InterPro"/>
</dbReference>
<evidence type="ECO:0000256" key="3">
    <source>
        <dbReference type="ARBA" id="ARBA00022827"/>
    </source>
</evidence>
<dbReference type="InterPro" id="IPR014730">
    <property type="entry name" value="ETF_a/b_N"/>
</dbReference>